<evidence type="ECO:0000313" key="1">
    <source>
        <dbReference type="EMBL" id="RHK93472.1"/>
    </source>
</evidence>
<dbReference type="Gene3D" id="2.60.40.2620">
    <property type="entry name" value="Fimbrillin-like"/>
    <property type="match status" value="1"/>
</dbReference>
<dbReference type="RefSeq" id="WP_118408109.1">
    <property type="nucleotide sequence ID" value="NZ_QROC01000022.1"/>
</dbReference>
<reference evidence="1 2" key="1">
    <citation type="submission" date="2018-08" db="EMBL/GenBank/DDBJ databases">
        <title>A genome reference for cultivated species of the human gut microbiota.</title>
        <authorList>
            <person name="Zou Y."/>
            <person name="Xue W."/>
            <person name="Luo G."/>
        </authorList>
    </citation>
    <scope>NUCLEOTIDE SEQUENCE [LARGE SCALE GENOMIC DNA]</scope>
    <source>
        <strain evidence="1 2">AF39-6AC</strain>
    </source>
</reference>
<proteinExistence type="predicted"/>
<dbReference type="Pfam" id="PF13149">
    <property type="entry name" value="Mfa_like_1"/>
    <property type="match status" value="1"/>
</dbReference>
<dbReference type="AlphaFoldDB" id="A0A415HK31"/>
<dbReference type="CDD" id="cd13120">
    <property type="entry name" value="BF2867_like_N"/>
    <property type="match status" value="1"/>
</dbReference>
<dbReference type="Proteomes" id="UP000284417">
    <property type="component" value="Unassembled WGS sequence"/>
</dbReference>
<dbReference type="InterPro" id="IPR042278">
    <property type="entry name" value="Mfa-like_1_N"/>
</dbReference>
<evidence type="ECO:0000313" key="2">
    <source>
        <dbReference type="Proteomes" id="UP000284417"/>
    </source>
</evidence>
<dbReference type="PROSITE" id="PS51257">
    <property type="entry name" value="PROKAR_LIPOPROTEIN"/>
    <property type="match status" value="1"/>
</dbReference>
<dbReference type="EMBL" id="QROC01000022">
    <property type="protein sequence ID" value="RHK93472.1"/>
    <property type="molecule type" value="Genomic_DNA"/>
</dbReference>
<evidence type="ECO:0008006" key="3">
    <source>
        <dbReference type="Google" id="ProtNLM"/>
    </source>
</evidence>
<sequence length="579" mass="63350">MKQIVRYCLTALLILGGCTNETVLLPSSSSPSDTDTGGRTPLIIRATASGFINAGQPGDSPTTRTPVEDGLATKFQPGDAIGIFCVRTDEHTNEYISEDIKNLKLVYTQTSDGTGIWTTEEGTDGPVYYTDAQTYVAYSPYQADLGTNARNEEEIKEILRLQIAPEADQSTPEKYAKSDLMIASATPLANASGQQMLTLNFQHEYALIVVKPMESISYVPPAGETGFSYHSQAKTWVIDKNLVTPIGDPKMQIYGFGTACEMEDGSFRVLTGTGYSDASIQCRYITDNGGLLPVDATGITYSSGFYPNRRYTLEVHPLQMNREQERTLQPGDFVFQHNGKIEIYPNDGTVDPNGKIPDYDKAVGIVVTCDPARMTNADKASGWNHAYVMGLELLPGSLIRWGNENTPTSSLPTISGPEAGNDMSGYTYTETVLGKSDLSSFPIFAAIKTYRDGHTIPSGVSRSLWFIPSIGQWFDIATNIMGRSPADFESVSDAAWSDQTNAREMYKRIDSLFDKVGKTFLSNDGQINILWTSSQDSSPSWAWTFMGISTATPTVMFTGQPKTMDTYGCTITAHPFFAF</sequence>
<protein>
    <recommendedName>
        <fullName evidence="3">Fimbrillin family protein</fullName>
    </recommendedName>
</protein>
<gene>
    <name evidence="1" type="ORF">DW042_16080</name>
</gene>
<dbReference type="InterPro" id="IPR025049">
    <property type="entry name" value="Mfa-like_1"/>
</dbReference>
<comment type="caution">
    <text evidence="1">The sequence shown here is derived from an EMBL/GenBank/DDBJ whole genome shotgun (WGS) entry which is preliminary data.</text>
</comment>
<accession>A0A415HK31</accession>
<organism evidence="1 2">
    <name type="scientific">Bacteroides xylanisolvens</name>
    <dbReference type="NCBI Taxonomy" id="371601"/>
    <lineage>
        <taxon>Bacteria</taxon>
        <taxon>Pseudomonadati</taxon>
        <taxon>Bacteroidota</taxon>
        <taxon>Bacteroidia</taxon>
        <taxon>Bacteroidales</taxon>
        <taxon>Bacteroidaceae</taxon>
        <taxon>Bacteroides</taxon>
    </lineage>
</organism>
<name>A0A415HK31_9BACE</name>